<gene>
    <name evidence="2" type="ORF">BHU72_07135</name>
</gene>
<evidence type="ECO:0008006" key="4">
    <source>
        <dbReference type="Google" id="ProtNLM"/>
    </source>
</evidence>
<dbReference type="PROSITE" id="PS51257">
    <property type="entry name" value="PROKAR_LIPOPROTEIN"/>
    <property type="match status" value="1"/>
</dbReference>
<protein>
    <recommendedName>
        <fullName evidence="4">Doubled CXXCH motif domain-containing protein</fullName>
    </recommendedName>
</protein>
<evidence type="ECO:0000313" key="2">
    <source>
        <dbReference type="EMBL" id="OEH84958.1"/>
    </source>
</evidence>
<dbReference type="SUPFAM" id="SSF48695">
    <property type="entry name" value="Multiheme cytochromes"/>
    <property type="match status" value="1"/>
</dbReference>
<evidence type="ECO:0000256" key="1">
    <source>
        <dbReference type="SAM" id="SignalP"/>
    </source>
</evidence>
<organism evidence="2 3">
    <name type="scientific">Desulfuribacillus stibiiarsenatis</name>
    <dbReference type="NCBI Taxonomy" id="1390249"/>
    <lineage>
        <taxon>Bacteria</taxon>
        <taxon>Bacillati</taxon>
        <taxon>Bacillota</taxon>
        <taxon>Desulfuribacillia</taxon>
        <taxon>Desulfuribacillales</taxon>
        <taxon>Desulfuribacillaceae</taxon>
        <taxon>Desulfuribacillus</taxon>
    </lineage>
</organism>
<dbReference type="Proteomes" id="UP000095255">
    <property type="component" value="Unassembled WGS sequence"/>
</dbReference>
<keyword evidence="1" id="KW-0732">Signal</keyword>
<name>A0A1E5L499_9FIRM</name>
<keyword evidence="3" id="KW-1185">Reference proteome</keyword>
<comment type="caution">
    <text evidence="2">The sequence shown here is derived from an EMBL/GenBank/DDBJ whole genome shotgun (WGS) entry which is preliminary data.</text>
</comment>
<feature type="chain" id="PRO_5039610088" description="Doubled CXXCH motif domain-containing protein" evidence="1">
    <location>
        <begin position="21"/>
        <end position="112"/>
    </location>
</feature>
<dbReference type="AlphaFoldDB" id="A0A1E5L499"/>
<proteinExistence type="predicted"/>
<dbReference type="OrthoDB" id="10939at2"/>
<sequence length="112" mass="12293">MSKKVLFLAMLLVVSFTVLGACELEPMAETPAVSQPTIPNNVGVDFVNNTFHKKHTITQCTTCHLDMTDEQFVKTKDGQLASTMPVTGLKNVEREVCLSCHTAGDLGFYKTK</sequence>
<dbReference type="STRING" id="1390249.BHU72_07135"/>
<dbReference type="EMBL" id="MJAT01000035">
    <property type="protein sequence ID" value="OEH84958.1"/>
    <property type="molecule type" value="Genomic_DNA"/>
</dbReference>
<dbReference type="RefSeq" id="WP_069702693.1">
    <property type="nucleotide sequence ID" value="NZ_MJAT01000035.1"/>
</dbReference>
<evidence type="ECO:0000313" key="3">
    <source>
        <dbReference type="Proteomes" id="UP000095255"/>
    </source>
</evidence>
<feature type="signal peptide" evidence="1">
    <location>
        <begin position="1"/>
        <end position="20"/>
    </location>
</feature>
<accession>A0A1E5L499</accession>
<dbReference type="InterPro" id="IPR036280">
    <property type="entry name" value="Multihaem_cyt_sf"/>
</dbReference>
<reference evidence="2 3" key="1">
    <citation type="submission" date="2016-09" db="EMBL/GenBank/DDBJ databases">
        <title>Desulfuribacillus arsenicus sp. nov., an obligately anaerobic, dissimilatory arsenic- and antimonate-reducing bacterium isolated from anoxic sediments.</title>
        <authorList>
            <person name="Abin C.A."/>
            <person name="Hollibaugh J.T."/>
        </authorList>
    </citation>
    <scope>NUCLEOTIDE SEQUENCE [LARGE SCALE GENOMIC DNA]</scope>
    <source>
        <strain evidence="2 3">MLFW-2</strain>
    </source>
</reference>